<reference evidence="2" key="1">
    <citation type="submission" date="2022-06" db="EMBL/GenBank/DDBJ databases">
        <title>Draft genome sequence of Streptomyces sp. RB6PN25 isolated from peat swamp forest in Thailand.</title>
        <authorList>
            <person name="Duangmal K."/>
            <person name="Klaysubun C."/>
        </authorList>
    </citation>
    <scope>NUCLEOTIDE SEQUENCE</scope>
    <source>
        <strain evidence="2">RB6PN25</strain>
    </source>
</reference>
<evidence type="ECO:0000259" key="1">
    <source>
        <dbReference type="Pfam" id="PF13556"/>
    </source>
</evidence>
<evidence type="ECO:0000313" key="3">
    <source>
        <dbReference type="Proteomes" id="UP001057702"/>
    </source>
</evidence>
<dbReference type="Gene3D" id="1.10.10.2840">
    <property type="entry name" value="PucR C-terminal helix-turn-helix domain"/>
    <property type="match status" value="1"/>
</dbReference>
<dbReference type="EMBL" id="JANFNG010000002">
    <property type="protein sequence ID" value="MCQ4079909.1"/>
    <property type="molecule type" value="Genomic_DNA"/>
</dbReference>
<dbReference type="RefSeq" id="WP_255918771.1">
    <property type="nucleotide sequence ID" value="NZ_JANFNG010000002.1"/>
</dbReference>
<evidence type="ECO:0000313" key="2">
    <source>
        <dbReference type="EMBL" id="MCQ4079909.1"/>
    </source>
</evidence>
<name>A0ABT1PQF9_9ACTN</name>
<comment type="caution">
    <text evidence="2">The sequence shown here is derived from an EMBL/GenBank/DDBJ whole genome shotgun (WGS) entry which is preliminary data.</text>
</comment>
<keyword evidence="3" id="KW-1185">Reference proteome</keyword>
<proteinExistence type="predicted"/>
<dbReference type="InterPro" id="IPR042070">
    <property type="entry name" value="PucR_C-HTH_sf"/>
</dbReference>
<organism evidence="2 3">
    <name type="scientific">Streptomyces humicola</name>
    <dbReference type="NCBI Taxonomy" id="2953240"/>
    <lineage>
        <taxon>Bacteria</taxon>
        <taxon>Bacillati</taxon>
        <taxon>Actinomycetota</taxon>
        <taxon>Actinomycetes</taxon>
        <taxon>Kitasatosporales</taxon>
        <taxon>Streptomycetaceae</taxon>
        <taxon>Streptomyces</taxon>
    </lineage>
</organism>
<gene>
    <name evidence="2" type="ORF">NGB36_04705</name>
</gene>
<protein>
    <submittedName>
        <fullName evidence="2">Helix-turn-helix domain-containing protein</fullName>
    </submittedName>
</protein>
<dbReference type="Proteomes" id="UP001057702">
    <property type="component" value="Unassembled WGS sequence"/>
</dbReference>
<accession>A0ABT1PQF9</accession>
<dbReference type="InterPro" id="IPR025736">
    <property type="entry name" value="PucR_C-HTH_dom"/>
</dbReference>
<feature type="domain" description="PucR C-terminal helix-turn-helix" evidence="1">
    <location>
        <begin position="21"/>
        <end position="73"/>
    </location>
</feature>
<sequence length="86" mass="9722">MPRLRPPSALTPKRGERPELTLLAWLQTNRGSAPEVAAGLGIHPQTARRRLRRVQRLFAVALIDPDARFELEVSPRGRLNRLSRPP</sequence>
<dbReference type="Pfam" id="PF13556">
    <property type="entry name" value="HTH_30"/>
    <property type="match status" value="1"/>
</dbReference>